<feature type="transmembrane region" description="Helical" evidence="1">
    <location>
        <begin position="35"/>
        <end position="56"/>
    </location>
</feature>
<keyword evidence="1" id="KW-1133">Transmembrane helix</keyword>
<evidence type="ECO:0008006" key="3">
    <source>
        <dbReference type="Google" id="ProtNLM"/>
    </source>
</evidence>
<name>H5SBC6_9CHLR</name>
<protein>
    <recommendedName>
        <fullName evidence="3">Glycosyltransferase RgtA/B/C/D-like domain-containing protein</fullName>
    </recommendedName>
</protein>
<feature type="transmembrane region" description="Helical" evidence="1">
    <location>
        <begin position="432"/>
        <end position="452"/>
    </location>
</feature>
<sequence>MSFFRIVSLSFKTYRSGFSLWGRGFPLYVQYPKSLLLALIGSLFLWVICYPGFMSWDSIYQYREAMIGTYTDWHPPIMAFILSLVFRMGGDVWTITLLQSVAGWMGIRSLSLSVAHMVLDQRSDPDRIASIVSILLFSPLSPLPVFTLTFWKDTWLAILLVWCIAILFHVALQLHKEKMLFSTSLIVFGLLTGLAGVVRHNGIVITAVASLAMAFIPLLAHQRRLLLLAPIPLLVFGLVNTFQLMVLKPRKMHPEQQVYAISLVSMVKLNPRLLDVLPFTRANLHSDFQSEFRIGDTASAFIYGEKTVVERAFTDPMNISILRDEFLRAIKADPRSWFRAQWITYVDFLRPKQRYTLHPAIEPNEFGLALNTRFSIFRERMLYLTAMVENGILRWFFFVHLPWYLLDFLGILLMLGRTTLTSNSLGQAQQTVITFGLLIPFSYSLSYFVVVTAPDFRFMYPSTLVVQVIFCTYLLCRILQSVEGHHAKG</sequence>
<reference evidence="2" key="1">
    <citation type="journal article" date="2005" name="Environ. Microbiol.">
        <title>Genetic and functional properties of uncultivated thermophilic crenarchaeotes from a subsurface gold mine as revealed by analysis of genome fragments.</title>
        <authorList>
            <person name="Nunoura T."/>
            <person name="Hirayama H."/>
            <person name="Takami H."/>
            <person name="Oida H."/>
            <person name="Nishi S."/>
            <person name="Shimamura S."/>
            <person name="Suzuki Y."/>
            <person name="Inagaki F."/>
            <person name="Takai K."/>
            <person name="Nealson K.H."/>
            <person name="Horikoshi K."/>
        </authorList>
    </citation>
    <scope>NUCLEOTIDE SEQUENCE</scope>
</reference>
<feature type="transmembrane region" description="Helical" evidence="1">
    <location>
        <begin position="203"/>
        <end position="220"/>
    </location>
</feature>
<gene>
    <name evidence="2" type="ORF">HGMM_F07B11C17</name>
</gene>
<feature type="transmembrane region" description="Helical" evidence="1">
    <location>
        <begin position="155"/>
        <end position="174"/>
    </location>
</feature>
<accession>H5SBC6</accession>
<proteinExistence type="predicted"/>
<dbReference type="AlphaFoldDB" id="H5SBC6"/>
<dbReference type="EMBL" id="AP011658">
    <property type="protein sequence ID" value="BAL53462.1"/>
    <property type="molecule type" value="Genomic_DNA"/>
</dbReference>
<keyword evidence="1" id="KW-0812">Transmembrane</keyword>
<evidence type="ECO:0000313" key="2">
    <source>
        <dbReference type="EMBL" id="BAL53462.1"/>
    </source>
</evidence>
<feature type="transmembrane region" description="Helical" evidence="1">
    <location>
        <begin position="403"/>
        <end position="420"/>
    </location>
</feature>
<feature type="transmembrane region" description="Helical" evidence="1">
    <location>
        <begin position="458"/>
        <end position="476"/>
    </location>
</feature>
<organism evidence="2">
    <name type="scientific">uncultured Chloroflexota bacterium</name>
    <dbReference type="NCBI Taxonomy" id="166587"/>
    <lineage>
        <taxon>Bacteria</taxon>
        <taxon>Bacillati</taxon>
        <taxon>Chloroflexota</taxon>
        <taxon>environmental samples</taxon>
    </lineage>
</organism>
<keyword evidence="1" id="KW-0472">Membrane</keyword>
<evidence type="ECO:0000256" key="1">
    <source>
        <dbReference type="SAM" id="Phobius"/>
    </source>
</evidence>
<reference evidence="2" key="2">
    <citation type="journal article" date="2012" name="PLoS ONE">
        <title>A Deeply Branching Thermophilic Bacterium with an Ancient Acetyl-CoA Pathway Dominates a Subsurface Ecosystem.</title>
        <authorList>
            <person name="Takami H."/>
            <person name="Noguchi H."/>
            <person name="Takaki Y."/>
            <person name="Uchiyama I."/>
            <person name="Toyoda A."/>
            <person name="Nishi S."/>
            <person name="Chee G.-J."/>
            <person name="Arai W."/>
            <person name="Nunoura T."/>
            <person name="Itoh T."/>
            <person name="Hattori M."/>
            <person name="Takai K."/>
        </authorList>
    </citation>
    <scope>NUCLEOTIDE SEQUENCE</scope>
</reference>
<feature type="transmembrane region" description="Helical" evidence="1">
    <location>
        <begin position="77"/>
        <end position="107"/>
    </location>
</feature>
<feature type="transmembrane region" description="Helical" evidence="1">
    <location>
        <begin position="127"/>
        <end position="148"/>
    </location>
</feature>
<feature type="transmembrane region" description="Helical" evidence="1">
    <location>
        <begin position="226"/>
        <end position="247"/>
    </location>
</feature>
<feature type="transmembrane region" description="Helical" evidence="1">
    <location>
        <begin position="180"/>
        <end position="198"/>
    </location>
</feature>